<evidence type="ECO:0000256" key="5">
    <source>
        <dbReference type="ARBA" id="ARBA00022692"/>
    </source>
</evidence>
<dbReference type="GO" id="GO:0005267">
    <property type="term" value="F:potassium channel activity"/>
    <property type="evidence" value="ECO:0007669"/>
    <property type="project" value="UniProtKB-KW"/>
</dbReference>
<dbReference type="GO" id="GO:0016020">
    <property type="term" value="C:membrane"/>
    <property type="evidence" value="ECO:0007669"/>
    <property type="project" value="UniProtKB-SubCell"/>
</dbReference>
<feature type="transmembrane region" description="Helical" evidence="14">
    <location>
        <begin position="188"/>
        <end position="213"/>
    </location>
</feature>
<dbReference type="InterPro" id="IPR010617">
    <property type="entry name" value="TMEM175-like"/>
</dbReference>
<keyword evidence="8 14" id="KW-1133">Transmembrane helix</keyword>
<evidence type="ECO:0000256" key="14">
    <source>
        <dbReference type="SAM" id="Phobius"/>
    </source>
</evidence>
<keyword evidence="11" id="KW-0407">Ion channel</keyword>
<dbReference type="Proteomes" id="UP000257479">
    <property type="component" value="Unassembled WGS sequence"/>
</dbReference>
<evidence type="ECO:0000256" key="9">
    <source>
        <dbReference type="ARBA" id="ARBA00023065"/>
    </source>
</evidence>
<gene>
    <name evidence="15" type="ORF">DCP95_14175</name>
</gene>
<dbReference type="OrthoDB" id="7626281at2"/>
<dbReference type="AlphaFoldDB" id="A0A3C1KGT3"/>
<keyword evidence="3" id="KW-0813">Transport</keyword>
<proteinExistence type="inferred from homology"/>
<dbReference type="Pfam" id="PF06736">
    <property type="entry name" value="TMEM175"/>
    <property type="match status" value="1"/>
</dbReference>
<feature type="transmembrane region" description="Helical" evidence="14">
    <location>
        <begin position="110"/>
        <end position="128"/>
    </location>
</feature>
<comment type="caution">
    <text evidence="15">The sequence shown here is derived from an EMBL/GenBank/DDBJ whole genome shotgun (WGS) entry which is preliminary data.</text>
</comment>
<dbReference type="PANTHER" id="PTHR31462">
    <property type="entry name" value="ENDOSOMAL/LYSOSOMAL POTASSIUM CHANNEL TMEM175"/>
    <property type="match status" value="1"/>
</dbReference>
<evidence type="ECO:0000256" key="2">
    <source>
        <dbReference type="ARBA" id="ARBA00006920"/>
    </source>
</evidence>
<evidence type="ECO:0000256" key="6">
    <source>
        <dbReference type="ARBA" id="ARBA00022826"/>
    </source>
</evidence>
<evidence type="ECO:0000313" key="15">
    <source>
        <dbReference type="EMBL" id="HAN25693.1"/>
    </source>
</evidence>
<protein>
    <submittedName>
        <fullName evidence="15">DUF1211 domain-containing protein</fullName>
    </submittedName>
</protein>
<evidence type="ECO:0000256" key="12">
    <source>
        <dbReference type="ARBA" id="ARBA00034430"/>
    </source>
</evidence>
<organism evidence="15 16">
    <name type="scientific">Microbacterium ginsengisoli</name>
    <dbReference type="NCBI Taxonomy" id="400772"/>
    <lineage>
        <taxon>Bacteria</taxon>
        <taxon>Bacillati</taxon>
        <taxon>Actinomycetota</taxon>
        <taxon>Actinomycetes</taxon>
        <taxon>Micrococcales</taxon>
        <taxon>Microbacteriaceae</taxon>
        <taxon>Microbacterium</taxon>
    </lineage>
</organism>
<sequence length="239" mass="26042">MRWRRPRAGRSGSARARGDRVTDDEGDSPHAPGYAAERFTAFSDAVVAIAITLLILPLMESVGDISSTEGGTWRWLGDHHDQLVSFVLSFAIIAMFWVGNHRQFSRVQRVDAAVIWLMMAWLVTIVWLPVATSITGAAGSGDPVAKSIYMGSMVVTSLLSLCTRLYLRQHPGLHDTPETALIRGVGNDLSLAVLFSLALVISLLFPAIGYYSLILMGANGVLERTITRVFLSRDGRVTG</sequence>
<dbReference type="EMBL" id="DMNG01000249">
    <property type="protein sequence ID" value="HAN25693.1"/>
    <property type="molecule type" value="Genomic_DNA"/>
</dbReference>
<evidence type="ECO:0000256" key="13">
    <source>
        <dbReference type="SAM" id="MobiDB-lite"/>
    </source>
</evidence>
<evidence type="ECO:0000256" key="7">
    <source>
        <dbReference type="ARBA" id="ARBA00022958"/>
    </source>
</evidence>
<keyword evidence="7" id="KW-0630">Potassium</keyword>
<dbReference type="GO" id="GO:0015252">
    <property type="term" value="F:proton channel activity"/>
    <property type="evidence" value="ECO:0007669"/>
    <property type="project" value="InterPro"/>
</dbReference>
<evidence type="ECO:0000313" key="16">
    <source>
        <dbReference type="Proteomes" id="UP000257479"/>
    </source>
</evidence>
<reference evidence="15 16" key="1">
    <citation type="journal article" date="2018" name="Nat. Biotechnol.">
        <title>A standardized bacterial taxonomy based on genome phylogeny substantially revises the tree of life.</title>
        <authorList>
            <person name="Parks D.H."/>
            <person name="Chuvochina M."/>
            <person name="Waite D.W."/>
            <person name="Rinke C."/>
            <person name="Skarshewski A."/>
            <person name="Chaumeil P.A."/>
            <person name="Hugenholtz P."/>
        </authorList>
    </citation>
    <scope>NUCLEOTIDE SEQUENCE [LARGE SCALE GENOMIC DNA]</scope>
    <source>
        <strain evidence="15">UBA9152</strain>
    </source>
</reference>
<comment type="subcellular location">
    <subcellularLocation>
        <location evidence="1">Membrane</location>
        <topology evidence="1">Multi-pass membrane protein</topology>
    </subcellularLocation>
</comment>
<comment type="similarity">
    <text evidence="2">Belongs to the TMEM175 family.</text>
</comment>
<feature type="transmembrane region" description="Helical" evidence="14">
    <location>
        <begin position="39"/>
        <end position="59"/>
    </location>
</feature>
<feature type="region of interest" description="Disordered" evidence="13">
    <location>
        <begin position="1"/>
        <end position="31"/>
    </location>
</feature>
<comment type="catalytic activity">
    <reaction evidence="12">
        <text>K(+)(in) = K(+)(out)</text>
        <dbReference type="Rhea" id="RHEA:29463"/>
        <dbReference type="ChEBI" id="CHEBI:29103"/>
    </reaction>
</comment>
<feature type="transmembrane region" description="Helical" evidence="14">
    <location>
        <begin position="148"/>
        <end position="167"/>
    </location>
</feature>
<dbReference type="PANTHER" id="PTHR31462:SF5">
    <property type="entry name" value="ENDOSOMAL_LYSOSOMAL PROTON CHANNEL TMEM175"/>
    <property type="match status" value="1"/>
</dbReference>
<feature type="transmembrane region" description="Helical" evidence="14">
    <location>
        <begin position="79"/>
        <end position="98"/>
    </location>
</feature>
<keyword evidence="6" id="KW-0631">Potassium channel</keyword>
<evidence type="ECO:0000256" key="3">
    <source>
        <dbReference type="ARBA" id="ARBA00022448"/>
    </source>
</evidence>
<keyword evidence="10 14" id="KW-0472">Membrane</keyword>
<name>A0A3C1KGT3_9MICO</name>
<keyword evidence="5 14" id="KW-0812">Transmembrane</keyword>
<evidence type="ECO:0000256" key="11">
    <source>
        <dbReference type="ARBA" id="ARBA00023303"/>
    </source>
</evidence>
<accession>A0A3C1KGT3</accession>
<evidence type="ECO:0000256" key="10">
    <source>
        <dbReference type="ARBA" id="ARBA00023136"/>
    </source>
</evidence>
<keyword evidence="9" id="KW-0406">Ion transport</keyword>
<keyword evidence="4" id="KW-0633">Potassium transport</keyword>
<evidence type="ECO:0000256" key="4">
    <source>
        <dbReference type="ARBA" id="ARBA00022538"/>
    </source>
</evidence>
<evidence type="ECO:0000256" key="8">
    <source>
        <dbReference type="ARBA" id="ARBA00022989"/>
    </source>
</evidence>
<evidence type="ECO:0000256" key="1">
    <source>
        <dbReference type="ARBA" id="ARBA00004141"/>
    </source>
</evidence>